<name>A0A100Y1U2_9ACTN</name>
<dbReference type="RefSeq" id="WP_058944646.1">
    <property type="nucleotide sequence ID" value="NZ_LNSV01000094.1"/>
</dbReference>
<dbReference type="STRING" id="936756.ATE80_25650"/>
<protein>
    <submittedName>
        <fullName evidence="1">Uncharacterized protein</fullName>
    </submittedName>
</protein>
<accession>A0A100Y1U2</accession>
<reference evidence="1 2" key="1">
    <citation type="submission" date="2015-11" db="EMBL/GenBank/DDBJ databases">
        <title>Genome-wide analysis reveals the secondary metabolome in Streptomyces kanasensis ZX01.</title>
        <authorList>
            <person name="Zhang G."/>
            <person name="Han L."/>
            <person name="Feng J."/>
            <person name="Zhang X."/>
        </authorList>
    </citation>
    <scope>NUCLEOTIDE SEQUENCE [LARGE SCALE GENOMIC DNA]</scope>
    <source>
        <strain evidence="1 2">ZX01</strain>
    </source>
</reference>
<gene>
    <name evidence="1" type="ORF">ATE80_25650</name>
</gene>
<dbReference type="Proteomes" id="UP000054011">
    <property type="component" value="Unassembled WGS sequence"/>
</dbReference>
<comment type="caution">
    <text evidence="1">The sequence shown here is derived from an EMBL/GenBank/DDBJ whole genome shotgun (WGS) entry which is preliminary data.</text>
</comment>
<organism evidence="1 2">
    <name type="scientific">Streptomyces kanasensis</name>
    <dbReference type="NCBI Taxonomy" id="936756"/>
    <lineage>
        <taxon>Bacteria</taxon>
        <taxon>Bacillati</taxon>
        <taxon>Actinomycetota</taxon>
        <taxon>Actinomycetes</taxon>
        <taxon>Kitasatosporales</taxon>
        <taxon>Streptomycetaceae</taxon>
        <taxon>Streptomyces</taxon>
    </lineage>
</organism>
<evidence type="ECO:0000313" key="2">
    <source>
        <dbReference type="Proteomes" id="UP000054011"/>
    </source>
</evidence>
<dbReference type="EMBL" id="LNSV01000094">
    <property type="protein sequence ID" value="KUH36073.1"/>
    <property type="molecule type" value="Genomic_DNA"/>
</dbReference>
<evidence type="ECO:0000313" key="1">
    <source>
        <dbReference type="EMBL" id="KUH36073.1"/>
    </source>
</evidence>
<sequence>MKPRRQPHTTVAAIPYRSTACRIGTHPTCAEASPLSPPVDIPVVYERCDCLCHSTPDRFACAGVEQ</sequence>
<proteinExistence type="predicted"/>
<dbReference type="OrthoDB" id="4327523at2"/>
<keyword evidence="2" id="KW-1185">Reference proteome</keyword>
<dbReference type="AlphaFoldDB" id="A0A100Y1U2"/>